<dbReference type="PANTHER" id="PTHR10543:SF89">
    <property type="entry name" value="CAROTENOID 9,10(9',10')-CLEAVAGE DIOXYGENASE 1"/>
    <property type="match status" value="1"/>
</dbReference>
<evidence type="ECO:0000256" key="3">
    <source>
        <dbReference type="ARBA" id="ARBA00023002"/>
    </source>
</evidence>
<dbReference type="GO" id="GO:0010436">
    <property type="term" value="F:carotenoid dioxygenase activity"/>
    <property type="evidence" value="ECO:0007669"/>
    <property type="project" value="TreeGrafter"/>
</dbReference>
<feature type="binding site" evidence="5">
    <location>
        <position position="38"/>
    </location>
    <ligand>
        <name>Fe cation</name>
        <dbReference type="ChEBI" id="CHEBI:24875"/>
        <note>catalytic</note>
    </ligand>
</feature>
<dbReference type="GO" id="GO:0016121">
    <property type="term" value="P:carotene catabolic process"/>
    <property type="evidence" value="ECO:0007669"/>
    <property type="project" value="TreeGrafter"/>
</dbReference>
<dbReference type="PANTHER" id="PTHR10543">
    <property type="entry name" value="BETA-CAROTENE DIOXYGENASE"/>
    <property type="match status" value="1"/>
</dbReference>
<dbReference type="InterPro" id="IPR004294">
    <property type="entry name" value="Carotenoid_Oase"/>
</dbReference>
<feature type="binding site" evidence="5">
    <location>
        <position position="378"/>
    </location>
    <ligand>
        <name>Fe cation</name>
        <dbReference type="ChEBI" id="CHEBI:24875"/>
        <note>catalytic</note>
    </ligand>
</feature>
<gene>
    <name evidence="6" type="ORF">ASEP1449_LOCUS19532</name>
</gene>
<comment type="similarity">
    <text evidence="1">Belongs to the carotenoid oxygenase family.</text>
</comment>
<dbReference type="AlphaFoldDB" id="A0A7S2UR34"/>
<evidence type="ECO:0000256" key="4">
    <source>
        <dbReference type="ARBA" id="ARBA00023004"/>
    </source>
</evidence>
<dbReference type="GO" id="GO:0046872">
    <property type="term" value="F:metal ion binding"/>
    <property type="evidence" value="ECO:0007669"/>
    <property type="project" value="UniProtKB-KW"/>
</dbReference>
<keyword evidence="2 5" id="KW-0479">Metal-binding</keyword>
<proteinExistence type="inferred from homology"/>
<evidence type="ECO:0000256" key="2">
    <source>
        <dbReference type="ARBA" id="ARBA00022723"/>
    </source>
</evidence>
<evidence type="ECO:0000256" key="1">
    <source>
        <dbReference type="ARBA" id="ARBA00006787"/>
    </source>
</evidence>
<evidence type="ECO:0008006" key="7">
    <source>
        <dbReference type="Google" id="ProtNLM"/>
    </source>
</evidence>
<protein>
    <recommendedName>
        <fullName evidence="7">Dioxygenase</fullName>
    </recommendedName>
</protein>
<keyword evidence="4 5" id="KW-0408">Iron</keyword>
<feature type="binding site" evidence="5">
    <location>
        <position position="89"/>
    </location>
    <ligand>
        <name>Fe cation</name>
        <dbReference type="ChEBI" id="CHEBI:24875"/>
        <note>catalytic</note>
    </ligand>
</feature>
<organism evidence="6">
    <name type="scientific">Attheya septentrionalis</name>
    <dbReference type="NCBI Taxonomy" id="420275"/>
    <lineage>
        <taxon>Eukaryota</taxon>
        <taxon>Sar</taxon>
        <taxon>Stramenopiles</taxon>
        <taxon>Ochrophyta</taxon>
        <taxon>Bacillariophyta</taxon>
        <taxon>Coscinodiscophyceae</taxon>
        <taxon>Chaetocerotophycidae</taxon>
        <taxon>Chaetocerotales</taxon>
        <taxon>Attheyaceae</taxon>
        <taxon>Attheya</taxon>
    </lineage>
</organism>
<keyword evidence="3" id="KW-0560">Oxidoreductase</keyword>
<evidence type="ECO:0000313" key="6">
    <source>
        <dbReference type="EMBL" id="CAD9827698.1"/>
    </source>
</evidence>
<reference evidence="6" key="1">
    <citation type="submission" date="2021-01" db="EMBL/GenBank/DDBJ databases">
        <authorList>
            <person name="Corre E."/>
            <person name="Pelletier E."/>
            <person name="Niang G."/>
            <person name="Scheremetjew M."/>
            <person name="Finn R."/>
            <person name="Kale V."/>
            <person name="Holt S."/>
            <person name="Cochrane G."/>
            <person name="Meng A."/>
            <person name="Brown T."/>
            <person name="Cohen L."/>
        </authorList>
    </citation>
    <scope>NUCLEOTIDE SEQUENCE</scope>
    <source>
        <strain evidence="6">CCMP2084</strain>
    </source>
</reference>
<dbReference type="EMBL" id="HBHQ01028783">
    <property type="protein sequence ID" value="CAD9827698.1"/>
    <property type="molecule type" value="Transcribed_RNA"/>
</dbReference>
<accession>A0A7S2UR34</accession>
<comment type="cofactor">
    <cofactor evidence="5">
        <name>Fe(2+)</name>
        <dbReference type="ChEBI" id="CHEBI:29033"/>
    </cofactor>
    <text evidence="5">Binds 1 Fe(2+) ion per subunit.</text>
</comment>
<feature type="binding site" evidence="5">
    <location>
        <position position="162"/>
    </location>
    <ligand>
        <name>Fe cation</name>
        <dbReference type="ChEBI" id="CHEBI:24875"/>
        <note>catalytic</note>
    </ligand>
</feature>
<dbReference type="Pfam" id="PF03055">
    <property type="entry name" value="RPE65"/>
    <property type="match status" value="1"/>
</dbReference>
<sequence length="388" mass="42854">MIATADNCSFYGMCSDTLDTLGVDTFDDVLQGYQMLAHTRTDTERNRLVACALAYQPFEQSTDLTFFEFDKDGKLVSKVEHHLPAFVTHDWTITPNYYVIPAASAVFDTSKLPSLIAGGMTATEIFAIDANAPGTVLLIPRDGSGPPIRAERSDGMHSTIFHVGPTYEDDETGDVIFHPFCFDQYQFGGEMGFDIHKQSFDPTPWSESNGGPKLERWTIDMTESKVKVKGKGKVVPAIAERLSTVISDMPTFHPDRDGLECNSVYTVCGIREEGKGWFPFNSIAKHDLRTGECEVWPPEACSLNADERFRWDGGSAVRAEPLFVPRVGAIDEDDGYVLSTVHCSENRRTTLEILDAKDFGAGPIQRIDLGELMGWNVHSSFDPAGANV</sequence>
<name>A0A7S2UR34_9STRA</name>
<evidence type="ECO:0000256" key="5">
    <source>
        <dbReference type="PIRSR" id="PIRSR604294-1"/>
    </source>
</evidence>